<evidence type="ECO:0000259" key="5">
    <source>
        <dbReference type="PROSITE" id="PS50835"/>
    </source>
</evidence>
<dbReference type="InterPro" id="IPR013783">
    <property type="entry name" value="Ig-like_fold"/>
</dbReference>
<dbReference type="Proteomes" id="UP000807504">
    <property type="component" value="Unassembled WGS sequence"/>
</dbReference>
<keyword evidence="4" id="KW-1133">Transmembrane helix</keyword>
<feature type="domain" description="Ig-like" evidence="5">
    <location>
        <begin position="1"/>
        <end position="93"/>
    </location>
</feature>
<reference evidence="6" key="1">
    <citation type="journal article" date="2020" name="bioRxiv">
        <title>Chromosome-level reference genome of the European wasp spider Argiope bruennichi: a resource for studies on range expansion and evolutionary adaptation.</title>
        <authorList>
            <person name="Sheffer M.M."/>
            <person name="Hoppe A."/>
            <person name="Krehenwinkel H."/>
            <person name="Uhl G."/>
            <person name="Kuss A.W."/>
            <person name="Jensen L."/>
            <person name="Jensen C."/>
            <person name="Gillespie R.G."/>
            <person name="Hoff K.J."/>
            <person name="Prost S."/>
        </authorList>
    </citation>
    <scope>NUCLEOTIDE SEQUENCE</scope>
</reference>
<dbReference type="EMBL" id="JABXBU010002227">
    <property type="protein sequence ID" value="KAF8774400.1"/>
    <property type="molecule type" value="Genomic_DNA"/>
</dbReference>
<dbReference type="InterPro" id="IPR036179">
    <property type="entry name" value="Ig-like_dom_sf"/>
</dbReference>
<dbReference type="GO" id="GO:0016020">
    <property type="term" value="C:membrane"/>
    <property type="evidence" value="ECO:0007669"/>
    <property type="project" value="UniProtKB-SubCell"/>
</dbReference>
<feature type="domain" description="Ig-like" evidence="5">
    <location>
        <begin position="100"/>
        <end position="197"/>
    </location>
</feature>
<dbReference type="AlphaFoldDB" id="A0A8T0EKC7"/>
<organism evidence="6 7">
    <name type="scientific">Argiope bruennichi</name>
    <name type="common">Wasp spider</name>
    <name type="synonym">Aranea bruennichi</name>
    <dbReference type="NCBI Taxonomy" id="94029"/>
    <lineage>
        <taxon>Eukaryota</taxon>
        <taxon>Metazoa</taxon>
        <taxon>Ecdysozoa</taxon>
        <taxon>Arthropoda</taxon>
        <taxon>Chelicerata</taxon>
        <taxon>Arachnida</taxon>
        <taxon>Araneae</taxon>
        <taxon>Araneomorphae</taxon>
        <taxon>Entelegynae</taxon>
        <taxon>Araneoidea</taxon>
        <taxon>Araneidae</taxon>
        <taxon>Argiope</taxon>
    </lineage>
</organism>
<feature type="domain" description="Ig-like" evidence="5">
    <location>
        <begin position="204"/>
        <end position="296"/>
    </location>
</feature>
<proteinExistence type="predicted"/>
<evidence type="ECO:0000256" key="4">
    <source>
        <dbReference type="SAM" id="Phobius"/>
    </source>
</evidence>
<keyword evidence="7" id="KW-1185">Reference proteome</keyword>
<dbReference type="CDD" id="cd00096">
    <property type="entry name" value="Ig"/>
    <property type="match status" value="1"/>
</dbReference>
<dbReference type="PROSITE" id="PS50835">
    <property type="entry name" value="IG_LIKE"/>
    <property type="match status" value="4"/>
</dbReference>
<dbReference type="SUPFAM" id="SSF48726">
    <property type="entry name" value="Immunoglobulin"/>
    <property type="match status" value="5"/>
</dbReference>
<sequence>MPCNVIQRKDDGVEFIFWYKNDGVTALYTLDARERHLANATHMRNETYSDRVQFHVTGDVPYLQMDYLREEDTGSYFCRVDYQWSATELKRVNLVVVVPPKRLVIRDDLGQEIRDIAGPYKEKSDVSLYCEAQKGFPSPNVTWWKDNKLWDNTFKKISGNVVNEMRLSQLSRSELFATFHCKAQNTKLSPPITRTIVLDLYLYPVSVKITSKNSALSAGHPVEIVCESAGSRPSAKITWWLNGTHLSDHTETVHDNITSSTLRLLPKLQHHRSPLICRADNPKLFNSHLEDVRLLNVTYIPQVYLRLIKEEADRQPKEDDFVRLVCEVDANPPVLKVGWLFNDLPLSHNESRTDIVSGSTLVFKRLTHAPVCRENQQITYVVGLNESVVVRCEVEAQPTDVTFKWEFSNTVHKHYNLQHTSEGVVSNATYMPVTPADYGTLFCWANNSIGHQQSSCFFTVIAPACKTEKSKSNASSSSRDGSEDVWHHSAITAGAGVAASILIVIAVCIYYFRRIYLEKKHRPMGQQILNEEVSIYSRVQCHNTGPQPRILIAK</sequence>
<name>A0A8T0EKC7_ARGBR</name>
<dbReference type="InterPro" id="IPR007110">
    <property type="entry name" value="Ig-like_dom"/>
</dbReference>
<dbReference type="InterPro" id="IPR003599">
    <property type="entry name" value="Ig_sub"/>
</dbReference>
<dbReference type="PANTHER" id="PTHR23278:SF19">
    <property type="entry name" value="OBSCURIN"/>
    <property type="match status" value="1"/>
</dbReference>
<gene>
    <name evidence="6" type="ORF">HNY73_016954</name>
</gene>
<keyword evidence="2 4" id="KW-0472">Membrane</keyword>
<protein>
    <submittedName>
        <fullName evidence="6">Hemicentin-1 like protein</fullName>
    </submittedName>
</protein>
<evidence type="ECO:0000256" key="2">
    <source>
        <dbReference type="ARBA" id="ARBA00023136"/>
    </source>
</evidence>
<keyword evidence="3" id="KW-1015">Disulfide bond</keyword>
<evidence type="ECO:0000256" key="1">
    <source>
        <dbReference type="ARBA" id="ARBA00004167"/>
    </source>
</evidence>
<dbReference type="PANTHER" id="PTHR23278">
    <property type="entry name" value="SIDESTEP PROTEIN"/>
    <property type="match status" value="1"/>
</dbReference>
<evidence type="ECO:0000256" key="3">
    <source>
        <dbReference type="ARBA" id="ARBA00023157"/>
    </source>
</evidence>
<evidence type="ECO:0000313" key="7">
    <source>
        <dbReference type="Proteomes" id="UP000807504"/>
    </source>
</evidence>
<feature type="transmembrane region" description="Helical" evidence="4">
    <location>
        <begin position="485"/>
        <end position="512"/>
    </location>
</feature>
<dbReference type="Gene3D" id="2.60.40.10">
    <property type="entry name" value="Immunoglobulins"/>
    <property type="match status" value="5"/>
</dbReference>
<accession>A0A8T0EKC7</accession>
<comment type="subcellular location">
    <subcellularLocation>
        <location evidence="1">Membrane</location>
        <topology evidence="1">Single-pass membrane protein</topology>
    </subcellularLocation>
</comment>
<comment type="caution">
    <text evidence="6">The sequence shown here is derived from an EMBL/GenBank/DDBJ whole genome shotgun (WGS) entry which is preliminary data.</text>
</comment>
<keyword evidence="4" id="KW-0812">Transmembrane</keyword>
<dbReference type="InterPro" id="IPR013151">
    <property type="entry name" value="Immunoglobulin_dom"/>
</dbReference>
<evidence type="ECO:0000313" key="6">
    <source>
        <dbReference type="EMBL" id="KAF8774400.1"/>
    </source>
</evidence>
<reference evidence="6" key="2">
    <citation type="submission" date="2020-06" db="EMBL/GenBank/DDBJ databases">
        <authorList>
            <person name="Sheffer M."/>
        </authorList>
    </citation>
    <scope>NUCLEOTIDE SEQUENCE</scope>
</reference>
<dbReference type="SMART" id="SM00409">
    <property type="entry name" value="IG"/>
    <property type="match status" value="3"/>
</dbReference>
<dbReference type="Pfam" id="PF00047">
    <property type="entry name" value="ig"/>
    <property type="match status" value="1"/>
</dbReference>
<dbReference type="InterPro" id="IPR013162">
    <property type="entry name" value="CD80_C2-set"/>
</dbReference>
<dbReference type="Pfam" id="PF08205">
    <property type="entry name" value="C2-set_2"/>
    <property type="match status" value="1"/>
</dbReference>
<feature type="domain" description="Ig-like" evidence="5">
    <location>
        <begin position="301"/>
        <end position="402"/>
    </location>
</feature>